<sequence length="179" mass="19039">MGFNDVKLRNITGSTVAAILDKAFSEFTQAYSSSSYYLSYSDFLGQLEQNAATGSINHPLTSSIILTKLYCQYHKERSQETENLLIEIKETLESLRDSCALSAQDVKIQINGFIKTHITDLASSQSESEHSMAPQGSSSPAGPVAATLTTLSLGGGAAAAYLLNLGGAKTLVNGLLRIG</sequence>
<evidence type="ECO:0000313" key="1">
    <source>
        <dbReference type="EMBL" id="GIX65026.1"/>
    </source>
</evidence>
<dbReference type="AlphaFoldDB" id="A0AAV4LXU1"/>
<organism evidence="1 2">
    <name type="scientific">Babesia caballi</name>
    <dbReference type="NCBI Taxonomy" id="5871"/>
    <lineage>
        <taxon>Eukaryota</taxon>
        <taxon>Sar</taxon>
        <taxon>Alveolata</taxon>
        <taxon>Apicomplexa</taxon>
        <taxon>Aconoidasida</taxon>
        <taxon>Piroplasmida</taxon>
        <taxon>Babesiidae</taxon>
        <taxon>Babesia</taxon>
    </lineage>
</organism>
<reference evidence="1 2" key="1">
    <citation type="submission" date="2021-06" db="EMBL/GenBank/DDBJ databases">
        <title>Genome sequence of Babesia caballi.</title>
        <authorList>
            <person name="Yamagishi J."/>
            <person name="Kidaka T."/>
            <person name="Ochi A."/>
        </authorList>
    </citation>
    <scope>NUCLEOTIDE SEQUENCE [LARGE SCALE GENOMIC DNA]</scope>
    <source>
        <strain evidence="1">USDA-D6B2</strain>
    </source>
</reference>
<evidence type="ECO:0000313" key="2">
    <source>
        <dbReference type="Proteomes" id="UP001497744"/>
    </source>
</evidence>
<dbReference type="GeneID" id="94196507"/>
<dbReference type="RefSeq" id="XP_067717095.1">
    <property type="nucleotide sequence ID" value="XM_067860994.1"/>
</dbReference>
<dbReference type="Proteomes" id="UP001497744">
    <property type="component" value="Unassembled WGS sequence"/>
</dbReference>
<comment type="caution">
    <text evidence="1">The sequence shown here is derived from an EMBL/GenBank/DDBJ whole genome shotgun (WGS) entry which is preliminary data.</text>
</comment>
<dbReference type="EMBL" id="BPLF01000004">
    <property type="protein sequence ID" value="GIX65026.1"/>
    <property type="molecule type" value="Genomic_DNA"/>
</dbReference>
<name>A0AAV4LXU1_BABCB</name>
<protein>
    <submittedName>
        <fullName evidence="1">Response regulator</fullName>
    </submittedName>
</protein>
<proteinExistence type="predicted"/>
<gene>
    <name evidence="1" type="ORF">BcabD6B2_44610</name>
</gene>
<accession>A0AAV4LXU1</accession>
<keyword evidence="2" id="KW-1185">Reference proteome</keyword>